<dbReference type="Pfam" id="PF12833">
    <property type="entry name" value="HTH_18"/>
    <property type="match status" value="1"/>
</dbReference>
<dbReference type="SUPFAM" id="SSF46689">
    <property type="entry name" value="Homeodomain-like"/>
    <property type="match status" value="2"/>
</dbReference>
<feature type="domain" description="HTH araC/xylS-type" evidence="4">
    <location>
        <begin position="188"/>
        <end position="287"/>
    </location>
</feature>
<evidence type="ECO:0000313" key="6">
    <source>
        <dbReference type="Proteomes" id="UP001145072"/>
    </source>
</evidence>
<evidence type="ECO:0000256" key="3">
    <source>
        <dbReference type="ARBA" id="ARBA00023163"/>
    </source>
</evidence>
<dbReference type="InterPro" id="IPR037923">
    <property type="entry name" value="HTH-like"/>
</dbReference>
<evidence type="ECO:0000259" key="4">
    <source>
        <dbReference type="PROSITE" id="PS01124"/>
    </source>
</evidence>
<dbReference type="Proteomes" id="UP001145072">
    <property type="component" value="Unassembled WGS sequence"/>
</dbReference>
<keyword evidence="3" id="KW-0804">Transcription</keyword>
<dbReference type="Gene3D" id="2.60.120.10">
    <property type="entry name" value="Jelly Rolls"/>
    <property type="match status" value="1"/>
</dbReference>
<dbReference type="InterPro" id="IPR014710">
    <property type="entry name" value="RmlC-like_jellyroll"/>
</dbReference>
<dbReference type="InterPro" id="IPR018060">
    <property type="entry name" value="HTH_AraC"/>
</dbReference>
<evidence type="ECO:0000256" key="2">
    <source>
        <dbReference type="ARBA" id="ARBA00023125"/>
    </source>
</evidence>
<dbReference type="InterPro" id="IPR003313">
    <property type="entry name" value="AraC-bd"/>
</dbReference>
<dbReference type="Gene3D" id="1.10.10.60">
    <property type="entry name" value="Homeodomain-like"/>
    <property type="match status" value="2"/>
</dbReference>
<organism evidence="5 6">
    <name type="scientific">Aquibacillus koreensis</name>
    <dbReference type="NCBI Taxonomy" id="279446"/>
    <lineage>
        <taxon>Bacteria</taxon>
        <taxon>Bacillati</taxon>
        <taxon>Bacillota</taxon>
        <taxon>Bacilli</taxon>
        <taxon>Bacillales</taxon>
        <taxon>Bacillaceae</taxon>
        <taxon>Aquibacillus</taxon>
    </lineage>
</organism>
<gene>
    <name evidence="5" type="ORF">NC661_08670</name>
</gene>
<reference evidence="5" key="1">
    <citation type="submission" date="2022-06" db="EMBL/GenBank/DDBJ databases">
        <title>Aquibacillus sp. a new bacterium isolated from soil saline samples.</title>
        <authorList>
            <person name="Galisteo C."/>
            <person name="De La Haba R."/>
            <person name="Sanchez-Porro C."/>
            <person name="Ventosa A."/>
        </authorList>
    </citation>
    <scope>NUCLEOTIDE SEQUENCE</scope>
    <source>
        <strain evidence="5">JCM 12387</strain>
    </source>
</reference>
<keyword evidence="6" id="KW-1185">Reference proteome</keyword>
<dbReference type="RefSeq" id="WP_259869079.1">
    <property type="nucleotide sequence ID" value="NZ_JAMQJZ010000005.1"/>
</dbReference>
<dbReference type="GO" id="GO:0043565">
    <property type="term" value="F:sequence-specific DNA binding"/>
    <property type="evidence" value="ECO:0007669"/>
    <property type="project" value="InterPro"/>
</dbReference>
<sequence>MHEVVLQAYHLPLVRDAGFMVDTKGIQIHPNRKMEHTHVFIYVRKGAIFVVEDEKEYKLSEGTYLFLRKNTSHWGSKPYAPDTEWFYIHFYDAPNEPDKKSMQEYSSFQQASMIHEDTYNTILTLPKFDKPTQPEYIELQLQKILDRYHASSPIRPLQLSTMTYELFLELYQERKNKHENKNINRIVNKMIELLKQTPTERINSKDIAVELGMNYSYLSHLFREQTGKSVTQFQNELVIEEAIRLFKNNTTYNVSEVSEILGFSNPFYFSRVFKKVTGISPSVYLNQNYRS</sequence>
<dbReference type="InterPro" id="IPR020449">
    <property type="entry name" value="Tscrpt_reg_AraC-type_HTH"/>
</dbReference>
<accession>A0A9X3WKS8</accession>
<dbReference type="InterPro" id="IPR009057">
    <property type="entry name" value="Homeodomain-like_sf"/>
</dbReference>
<name>A0A9X3WKS8_9BACI</name>
<keyword evidence="1" id="KW-0805">Transcription regulation</keyword>
<dbReference type="EMBL" id="JAMQJZ010000005">
    <property type="protein sequence ID" value="MDC3420438.1"/>
    <property type="molecule type" value="Genomic_DNA"/>
</dbReference>
<keyword evidence="2" id="KW-0238">DNA-binding</keyword>
<dbReference type="AlphaFoldDB" id="A0A9X3WKS8"/>
<proteinExistence type="predicted"/>
<comment type="caution">
    <text evidence="5">The sequence shown here is derived from an EMBL/GenBank/DDBJ whole genome shotgun (WGS) entry which is preliminary data.</text>
</comment>
<dbReference type="PRINTS" id="PR00032">
    <property type="entry name" value="HTHARAC"/>
</dbReference>
<dbReference type="GO" id="GO:0003700">
    <property type="term" value="F:DNA-binding transcription factor activity"/>
    <property type="evidence" value="ECO:0007669"/>
    <property type="project" value="InterPro"/>
</dbReference>
<evidence type="ECO:0000256" key="1">
    <source>
        <dbReference type="ARBA" id="ARBA00023015"/>
    </source>
</evidence>
<dbReference type="PANTHER" id="PTHR43280">
    <property type="entry name" value="ARAC-FAMILY TRANSCRIPTIONAL REGULATOR"/>
    <property type="match status" value="1"/>
</dbReference>
<dbReference type="SUPFAM" id="SSF51215">
    <property type="entry name" value="Regulatory protein AraC"/>
    <property type="match status" value="1"/>
</dbReference>
<dbReference type="SMART" id="SM00342">
    <property type="entry name" value="HTH_ARAC"/>
    <property type="match status" value="1"/>
</dbReference>
<evidence type="ECO:0000313" key="5">
    <source>
        <dbReference type="EMBL" id="MDC3420438.1"/>
    </source>
</evidence>
<dbReference type="Pfam" id="PF02311">
    <property type="entry name" value="AraC_binding"/>
    <property type="match status" value="1"/>
</dbReference>
<dbReference type="PANTHER" id="PTHR43280:SF30">
    <property type="entry name" value="MMSAB OPERON REGULATORY PROTEIN"/>
    <property type="match status" value="1"/>
</dbReference>
<protein>
    <submittedName>
        <fullName evidence="5">AraC family transcriptional regulator</fullName>
    </submittedName>
</protein>
<dbReference type="PROSITE" id="PS01124">
    <property type="entry name" value="HTH_ARAC_FAMILY_2"/>
    <property type="match status" value="1"/>
</dbReference>